<protein>
    <submittedName>
        <fullName evidence="2">FixH family protein</fullName>
    </submittedName>
</protein>
<sequence length="183" mass="20270">MEATLSLKPKKRDIWYKEPWLLLVAGGPAFVVVASIITGYIAIKGSDKVVADDYYKQGLMINKDIQRDAKAKELVLSASLYIDLKTAKIRMQLNSGMPGTVLPEKVQLSLARASDNASSVNEVIHRLPLSRNTDGSYEGDLNFISKLSSGSVKLFHIKIETTEWRLTGDWHNPEVKVAQLSAL</sequence>
<comment type="caution">
    <text evidence="2">The sequence shown here is derived from an EMBL/GenBank/DDBJ whole genome shotgun (WGS) entry which is preliminary data.</text>
</comment>
<name>A0A941I6F8_9BURK</name>
<dbReference type="RefSeq" id="WP_212687948.1">
    <property type="nucleotide sequence ID" value="NZ_JAGSPN010000007.1"/>
</dbReference>
<keyword evidence="1" id="KW-0472">Membrane</keyword>
<reference evidence="2" key="1">
    <citation type="submission" date="2021-04" db="EMBL/GenBank/DDBJ databases">
        <title>novel species isolated from subtropical streams in China.</title>
        <authorList>
            <person name="Lu H."/>
        </authorList>
    </citation>
    <scope>NUCLEOTIDE SEQUENCE</scope>
    <source>
        <strain evidence="2">LFS511W</strain>
    </source>
</reference>
<keyword evidence="1" id="KW-0812">Transmembrane</keyword>
<gene>
    <name evidence="2" type="ORF">KDM89_10805</name>
</gene>
<keyword evidence="3" id="KW-1185">Reference proteome</keyword>
<evidence type="ECO:0000313" key="3">
    <source>
        <dbReference type="Proteomes" id="UP000680067"/>
    </source>
</evidence>
<evidence type="ECO:0000256" key="1">
    <source>
        <dbReference type="SAM" id="Phobius"/>
    </source>
</evidence>
<feature type="transmembrane region" description="Helical" evidence="1">
    <location>
        <begin position="20"/>
        <end position="43"/>
    </location>
</feature>
<evidence type="ECO:0000313" key="2">
    <source>
        <dbReference type="EMBL" id="MBR7782636.1"/>
    </source>
</evidence>
<proteinExistence type="predicted"/>
<dbReference type="Proteomes" id="UP000680067">
    <property type="component" value="Unassembled WGS sequence"/>
</dbReference>
<dbReference type="AlphaFoldDB" id="A0A941I6F8"/>
<accession>A0A941I6F8</accession>
<dbReference type="EMBL" id="JAGSPN010000007">
    <property type="protein sequence ID" value="MBR7782636.1"/>
    <property type="molecule type" value="Genomic_DNA"/>
</dbReference>
<dbReference type="Pfam" id="PF05751">
    <property type="entry name" value="FixH"/>
    <property type="match status" value="1"/>
</dbReference>
<dbReference type="InterPro" id="IPR008620">
    <property type="entry name" value="FixH"/>
</dbReference>
<organism evidence="2 3">
    <name type="scientific">Undibacterium luofuense</name>
    <dbReference type="NCBI Taxonomy" id="2828733"/>
    <lineage>
        <taxon>Bacteria</taxon>
        <taxon>Pseudomonadati</taxon>
        <taxon>Pseudomonadota</taxon>
        <taxon>Betaproteobacteria</taxon>
        <taxon>Burkholderiales</taxon>
        <taxon>Oxalobacteraceae</taxon>
        <taxon>Undibacterium</taxon>
    </lineage>
</organism>
<keyword evidence="1" id="KW-1133">Transmembrane helix</keyword>